<dbReference type="AlphaFoldDB" id="A0A0A0HW17"/>
<dbReference type="RefSeq" id="XP_010756651.1">
    <property type="nucleotide sequence ID" value="XM_010758349.1"/>
</dbReference>
<organism evidence="1 2">
    <name type="scientific">Paracoccidioides brasiliensis (strain Pb18)</name>
    <dbReference type="NCBI Taxonomy" id="502780"/>
    <lineage>
        <taxon>Eukaryota</taxon>
        <taxon>Fungi</taxon>
        <taxon>Dikarya</taxon>
        <taxon>Ascomycota</taxon>
        <taxon>Pezizomycotina</taxon>
        <taxon>Eurotiomycetes</taxon>
        <taxon>Eurotiomycetidae</taxon>
        <taxon>Onygenales</taxon>
        <taxon>Ajellomycetaceae</taxon>
        <taxon>Paracoccidioides</taxon>
    </lineage>
</organism>
<accession>A0A0A0HW17</accession>
<sequence length="59" mass="6817">MASFGQYGGLASDKNTKNENADVDVDVDDVDPFLISQENFLDQFYFFMVYFLSTTRQYV</sequence>
<name>A0A0A0HW17_PARBD</name>
<proteinExistence type="predicted"/>
<protein>
    <submittedName>
        <fullName evidence="1">Uncharacterized protein</fullName>
    </submittedName>
</protein>
<dbReference type="GeneID" id="22586944"/>
<gene>
    <name evidence="1" type="ORF">PADG_11047</name>
</gene>
<dbReference type="InParanoid" id="A0A0A0HW17"/>
<dbReference type="EMBL" id="KN275957">
    <property type="protein sequence ID" value="KGM92598.1"/>
    <property type="molecule type" value="Genomic_DNA"/>
</dbReference>
<dbReference type="Proteomes" id="UP000001628">
    <property type="component" value="Unassembled WGS sequence"/>
</dbReference>
<evidence type="ECO:0000313" key="1">
    <source>
        <dbReference type="EMBL" id="KGM92598.1"/>
    </source>
</evidence>
<dbReference type="KEGG" id="pbn:PADG_11047"/>
<dbReference type="HOGENOM" id="CLU_2961435_0_0_1"/>
<reference evidence="1 2" key="1">
    <citation type="journal article" date="2011" name="PLoS Genet.">
        <title>Comparative genomic analysis of human fungal pathogens causing paracoccidioidomycosis.</title>
        <authorList>
            <person name="Desjardins C.A."/>
            <person name="Champion M.D."/>
            <person name="Holder J.W."/>
            <person name="Muszewska A."/>
            <person name="Goldberg J."/>
            <person name="Bailao A.M."/>
            <person name="Brigido M.M."/>
            <person name="Ferreira M.E."/>
            <person name="Garcia A.M."/>
            <person name="Grynberg M."/>
            <person name="Gujja S."/>
            <person name="Heiman D.I."/>
            <person name="Henn M.R."/>
            <person name="Kodira C.D."/>
            <person name="Leon-Narvaez H."/>
            <person name="Longo L.V."/>
            <person name="Ma L.J."/>
            <person name="Malavazi I."/>
            <person name="Matsuo A.L."/>
            <person name="Morais F.V."/>
            <person name="Pereira M."/>
            <person name="Rodriguez-Brito S."/>
            <person name="Sakthikumar S."/>
            <person name="Salem-Izacc S.M."/>
            <person name="Sykes S.M."/>
            <person name="Teixeira M.M."/>
            <person name="Vallejo M.C."/>
            <person name="Walter M.E."/>
            <person name="Yandava C."/>
            <person name="Young S."/>
            <person name="Zeng Q."/>
            <person name="Zucker J."/>
            <person name="Felipe M.S."/>
            <person name="Goldman G.H."/>
            <person name="Haas B.J."/>
            <person name="McEwen J.G."/>
            <person name="Nino-Vega G."/>
            <person name="Puccia R."/>
            <person name="San-Blas G."/>
            <person name="Soares C.M."/>
            <person name="Birren B.W."/>
            <person name="Cuomo C.A."/>
        </authorList>
    </citation>
    <scope>NUCLEOTIDE SEQUENCE [LARGE SCALE GENOMIC DNA]</scope>
    <source>
        <strain evidence="1 2">Pb18</strain>
    </source>
</reference>
<evidence type="ECO:0000313" key="2">
    <source>
        <dbReference type="Proteomes" id="UP000001628"/>
    </source>
</evidence>
<keyword evidence="2" id="KW-1185">Reference proteome</keyword>
<dbReference type="VEuPathDB" id="FungiDB:PADG_11047"/>